<proteinExistence type="predicted"/>
<feature type="chain" id="PRO_5016392547" description="DUF3551 domain-containing protein" evidence="1">
    <location>
        <begin position="29"/>
        <end position="99"/>
    </location>
</feature>
<dbReference type="Proteomes" id="UP000245506">
    <property type="component" value="Unassembled WGS sequence"/>
</dbReference>
<organism evidence="2 3">
    <name type="scientific">Leucothrix arctica</name>
    <dbReference type="NCBI Taxonomy" id="1481894"/>
    <lineage>
        <taxon>Bacteria</taxon>
        <taxon>Pseudomonadati</taxon>
        <taxon>Pseudomonadota</taxon>
        <taxon>Gammaproteobacteria</taxon>
        <taxon>Thiotrichales</taxon>
        <taxon>Thiotrichaceae</taxon>
        <taxon>Leucothrix</taxon>
    </lineage>
</organism>
<dbReference type="AlphaFoldDB" id="A0A317CLD1"/>
<keyword evidence="1" id="KW-0732">Signal</keyword>
<sequence>MTFKKVLNKALPVLATIAAVLTFSVASAHTGAPSGAALLACEAKQKSQACQYEGAHSDLYIGTCQYMPDQLLCVRNQPIQKKVESEKTETEEKHEPHKK</sequence>
<evidence type="ECO:0000313" key="3">
    <source>
        <dbReference type="Proteomes" id="UP000245506"/>
    </source>
</evidence>
<dbReference type="RefSeq" id="WP_109821582.1">
    <property type="nucleotide sequence ID" value="NZ_QGKL01000006.1"/>
</dbReference>
<name>A0A317CLD1_9GAMM</name>
<accession>A0A317CLD1</accession>
<evidence type="ECO:0000313" key="2">
    <source>
        <dbReference type="EMBL" id="PWQ99316.1"/>
    </source>
</evidence>
<evidence type="ECO:0008006" key="4">
    <source>
        <dbReference type="Google" id="ProtNLM"/>
    </source>
</evidence>
<reference evidence="2 3" key="1">
    <citation type="submission" date="2018-05" db="EMBL/GenBank/DDBJ databases">
        <title>Leucothrix arctica sp. nov., isolated from Arctic seawater.</title>
        <authorList>
            <person name="Choi A."/>
            <person name="Baek K."/>
        </authorList>
    </citation>
    <scope>NUCLEOTIDE SEQUENCE [LARGE SCALE GENOMIC DNA]</scope>
    <source>
        <strain evidence="2 3">IMCC9719</strain>
    </source>
</reference>
<protein>
    <recommendedName>
        <fullName evidence="4">DUF3551 domain-containing protein</fullName>
    </recommendedName>
</protein>
<feature type="signal peptide" evidence="1">
    <location>
        <begin position="1"/>
        <end position="28"/>
    </location>
</feature>
<dbReference type="OrthoDB" id="6388243at2"/>
<dbReference type="EMBL" id="QGKL01000006">
    <property type="protein sequence ID" value="PWQ99316.1"/>
    <property type="molecule type" value="Genomic_DNA"/>
</dbReference>
<gene>
    <name evidence="2" type="ORF">DKT75_01040</name>
</gene>
<comment type="caution">
    <text evidence="2">The sequence shown here is derived from an EMBL/GenBank/DDBJ whole genome shotgun (WGS) entry which is preliminary data.</text>
</comment>
<keyword evidence="3" id="KW-1185">Reference proteome</keyword>
<evidence type="ECO:0000256" key="1">
    <source>
        <dbReference type="SAM" id="SignalP"/>
    </source>
</evidence>